<accession>A0ABY6JKC3</accession>
<organism evidence="2 3">
    <name type="scientific">Siccibacter colletis</name>
    <dbReference type="NCBI Taxonomy" id="1505757"/>
    <lineage>
        <taxon>Bacteria</taxon>
        <taxon>Pseudomonadati</taxon>
        <taxon>Pseudomonadota</taxon>
        <taxon>Gammaproteobacteria</taxon>
        <taxon>Enterobacterales</taxon>
        <taxon>Enterobacteriaceae</taxon>
        <taxon>Siccibacter</taxon>
    </lineage>
</organism>
<proteinExistence type="predicted"/>
<keyword evidence="3" id="KW-1185">Reference proteome</keyword>
<evidence type="ECO:0000313" key="2">
    <source>
        <dbReference type="EMBL" id="UYU33399.1"/>
    </source>
</evidence>
<dbReference type="InterPro" id="IPR009971">
    <property type="entry name" value="DUF1496"/>
</dbReference>
<name>A0ABY6JKC3_9ENTR</name>
<gene>
    <name evidence="2" type="ORF">KFZ77_07810</name>
</gene>
<dbReference type="EMBL" id="CP074352">
    <property type="protein sequence ID" value="UYU33399.1"/>
    <property type="molecule type" value="Genomic_DNA"/>
</dbReference>
<dbReference type="Pfam" id="PF07383">
    <property type="entry name" value="DUF1496"/>
    <property type="match status" value="1"/>
</dbReference>
<reference evidence="2 3" key="1">
    <citation type="submission" date="2021-05" db="EMBL/GenBank/DDBJ databases">
        <title>Isolation, identification, and the growth promoting effects of Pantoea dispersa strain YSD J2 from the aboveground leaves of Cyperus esculentus L.Var. Sativus.</title>
        <authorList>
            <person name="Wang S."/>
            <person name="Tang X.M."/>
            <person name="Huang Y.N."/>
        </authorList>
    </citation>
    <scope>NUCLEOTIDE SEQUENCE [LARGE SCALE GENOMIC DNA]</scope>
    <source>
        <strain evidence="3">YSD YN2</strain>
    </source>
</reference>
<sequence length="93" mass="10448">MVTVKWGWVMAAALLVSLPAAADRYRPDVDVSIPPEVFSSGGQRAQQCTQCCIYQNENYSEGAVIKTEGVLMQCQRDEKTLSTNPLVWRRVRE</sequence>
<dbReference type="Proteomes" id="UP001156318">
    <property type="component" value="Chromosome"/>
</dbReference>
<protein>
    <submittedName>
        <fullName evidence="2">YnjH family protein</fullName>
    </submittedName>
</protein>
<keyword evidence="1" id="KW-0732">Signal</keyword>
<feature type="signal peptide" evidence="1">
    <location>
        <begin position="1"/>
        <end position="22"/>
    </location>
</feature>
<evidence type="ECO:0000313" key="3">
    <source>
        <dbReference type="Proteomes" id="UP001156318"/>
    </source>
</evidence>
<feature type="chain" id="PRO_5045700951" evidence="1">
    <location>
        <begin position="23"/>
        <end position="93"/>
    </location>
</feature>
<evidence type="ECO:0000256" key="1">
    <source>
        <dbReference type="SAM" id="SignalP"/>
    </source>
</evidence>